<gene>
    <name evidence="1" type="ORF">D6T64_11870</name>
</gene>
<dbReference type="EMBL" id="QZVS01000085">
    <property type="protein sequence ID" value="RJT88080.1"/>
    <property type="molecule type" value="Genomic_DNA"/>
</dbReference>
<comment type="caution">
    <text evidence="1">The sequence shown here is derived from an EMBL/GenBank/DDBJ whole genome shotgun (WGS) entry which is preliminary data.</text>
</comment>
<name>A0A3A5MD76_9MICO</name>
<evidence type="ECO:0000313" key="2">
    <source>
        <dbReference type="Proteomes" id="UP000272015"/>
    </source>
</evidence>
<accession>A0A3A5MD76</accession>
<dbReference type="AlphaFoldDB" id="A0A3A5MD76"/>
<reference evidence="1 2" key="1">
    <citation type="submission" date="2018-09" db="EMBL/GenBank/DDBJ databases">
        <title>Novel species of Cryobacterium.</title>
        <authorList>
            <person name="Liu Q."/>
            <person name="Xin Y.-H."/>
        </authorList>
    </citation>
    <scope>NUCLEOTIDE SEQUENCE [LARGE SCALE GENOMIC DNA]</scope>
    <source>
        <strain evidence="1 2">Hh39</strain>
    </source>
</reference>
<dbReference type="Proteomes" id="UP000272015">
    <property type="component" value="Unassembled WGS sequence"/>
</dbReference>
<organism evidence="1 2">
    <name type="scientific">Cryobacterium melibiosiphilum</name>
    <dbReference type="NCBI Taxonomy" id="995039"/>
    <lineage>
        <taxon>Bacteria</taxon>
        <taxon>Bacillati</taxon>
        <taxon>Actinomycetota</taxon>
        <taxon>Actinomycetes</taxon>
        <taxon>Micrococcales</taxon>
        <taxon>Microbacteriaceae</taxon>
        <taxon>Cryobacterium</taxon>
    </lineage>
</organism>
<keyword evidence="2" id="KW-1185">Reference proteome</keyword>
<protein>
    <submittedName>
        <fullName evidence="1">Uncharacterized protein</fullName>
    </submittedName>
</protein>
<evidence type="ECO:0000313" key="1">
    <source>
        <dbReference type="EMBL" id="RJT88080.1"/>
    </source>
</evidence>
<sequence length="70" mass="7491">MLETKNGLNEIGCNDCPEFADVARGQSSTIDACRHHDRCFHPQIGNAKGGPKTRSLTDAGWLASVRPPAA</sequence>
<proteinExistence type="predicted"/>